<protein>
    <submittedName>
        <fullName evidence="1">Uncharacterized protein</fullName>
    </submittedName>
</protein>
<evidence type="ECO:0000313" key="1">
    <source>
        <dbReference type="EMBL" id="JAH56704.1"/>
    </source>
</evidence>
<sequence length="40" mass="4773">MSMSAHTQRCTWSSRIHFKLMQHSKSSCLLWLITGFFDRL</sequence>
<proteinExistence type="predicted"/>
<accession>A0A0E9TSL8</accession>
<name>A0A0E9TSL8_ANGAN</name>
<dbReference type="AlphaFoldDB" id="A0A0E9TSL8"/>
<dbReference type="EMBL" id="GBXM01051873">
    <property type="protein sequence ID" value="JAH56704.1"/>
    <property type="molecule type" value="Transcribed_RNA"/>
</dbReference>
<reference evidence="1" key="2">
    <citation type="journal article" date="2015" name="Fish Shellfish Immunol.">
        <title>Early steps in the European eel (Anguilla anguilla)-Vibrio vulnificus interaction in the gills: Role of the RtxA13 toxin.</title>
        <authorList>
            <person name="Callol A."/>
            <person name="Pajuelo D."/>
            <person name="Ebbesson L."/>
            <person name="Teles M."/>
            <person name="MacKenzie S."/>
            <person name="Amaro C."/>
        </authorList>
    </citation>
    <scope>NUCLEOTIDE SEQUENCE</scope>
</reference>
<reference evidence="1" key="1">
    <citation type="submission" date="2014-11" db="EMBL/GenBank/DDBJ databases">
        <authorList>
            <person name="Amaro Gonzalez C."/>
        </authorList>
    </citation>
    <scope>NUCLEOTIDE SEQUENCE</scope>
</reference>
<organism evidence="1">
    <name type="scientific">Anguilla anguilla</name>
    <name type="common">European freshwater eel</name>
    <name type="synonym">Muraena anguilla</name>
    <dbReference type="NCBI Taxonomy" id="7936"/>
    <lineage>
        <taxon>Eukaryota</taxon>
        <taxon>Metazoa</taxon>
        <taxon>Chordata</taxon>
        <taxon>Craniata</taxon>
        <taxon>Vertebrata</taxon>
        <taxon>Euteleostomi</taxon>
        <taxon>Actinopterygii</taxon>
        <taxon>Neopterygii</taxon>
        <taxon>Teleostei</taxon>
        <taxon>Anguilliformes</taxon>
        <taxon>Anguillidae</taxon>
        <taxon>Anguilla</taxon>
    </lineage>
</organism>